<accession>A0A4U5PF70</accession>
<evidence type="ECO:0000313" key="3">
    <source>
        <dbReference type="Proteomes" id="UP000298663"/>
    </source>
</evidence>
<dbReference type="Pfam" id="PF00514">
    <property type="entry name" value="Arm"/>
    <property type="match status" value="1"/>
</dbReference>
<keyword evidence="3" id="KW-1185">Reference proteome</keyword>
<dbReference type="AlphaFoldDB" id="A0A4U5PF70"/>
<dbReference type="SMART" id="SM00185">
    <property type="entry name" value="ARM"/>
    <property type="match status" value="2"/>
</dbReference>
<organism evidence="2 3">
    <name type="scientific">Steinernema carpocapsae</name>
    <name type="common">Entomopathogenic nematode</name>
    <dbReference type="NCBI Taxonomy" id="34508"/>
    <lineage>
        <taxon>Eukaryota</taxon>
        <taxon>Metazoa</taxon>
        <taxon>Ecdysozoa</taxon>
        <taxon>Nematoda</taxon>
        <taxon>Chromadorea</taxon>
        <taxon>Rhabditida</taxon>
        <taxon>Tylenchina</taxon>
        <taxon>Panagrolaimomorpha</taxon>
        <taxon>Strongyloidoidea</taxon>
        <taxon>Steinernematidae</taxon>
        <taxon>Steinernema</taxon>
    </lineage>
</organism>
<evidence type="ECO:0000313" key="2">
    <source>
        <dbReference type="EMBL" id="TKR95108.1"/>
    </source>
</evidence>
<sequence>MADVYGQISSLVGRFREINDDYQNDVVLALLEQLGTFSANASFRSLLVQSDVTMSLMKIFISRYKSNPKIAKLIAKCLMNVTFGSFSNKLKICRSEEFLKSFKEALEVSDKIVSLQLTRLLGNLAYDEKEELSKPLEGFIPILCDVMEKSFTKNWKRLLCASVGTLWNLSSHSEKNKEAICAHNGALQVLISVLGEKELELVRNATGVLHYISDQFITNVFTHKDIIDTFDLIPQLISILISIRSPHTALNVIGILSALLKDKTYRTQICSNENIYFRLQKMRHSSDRNVCKASTKLLSKITIQQADDIQLKASFKFSATPTPRNPYFEVKRHSQLLTSTPGRRPLESLAVLASQPNTPEVLYTPINKTRTLQNVVDDSYVGFGEVVRDSKTEKEEAAMTSDYVSLTVIDFKPVKAKKSPLKFIRKLLKLK</sequence>
<comment type="caution">
    <text evidence="2">The sequence shown here is derived from an EMBL/GenBank/DDBJ whole genome shotgun (WGS) entry which is preliminary data.</text>
</comment>
<gene>
    <name evidence="2" type="ORF">L596_009320</name>
</gene>
<proteinExistence type="predicted"/>
<dbReference type="InterPro" id="IPR011989">
    <property type="entry name" value="ARM-like"/>
</dbReference>
<dbReference type="SUPFAM" id="SSF48371">
    <property type="entry name" value="ARM repeat"/>
    <property type="match status" value="1"/>
</dbReference>
<protein>
    <recommendedName>
        <fullName evidence="4">Armadillo repeat-containing domain-containing protein</fullName>
    </recommendedName>
</protein>
<feature type="repeat" description="ARM" evidence="1">
    <location>
        <begin position="185"/>
        <end position="213"/>
    </location>
</feature>
<dbReference type="InterPro" id="IPR000225">
    <property type="entry name" value="Armadillo"/>
</dbReference>
<dbReference type="OrthoDB" id="5918429at2759"/>
<evidence type="ECO:0000256" key="1">
    <source>
        <dbReference type="PROSITE-ProRule" id="PRU00259"/>
    </source>
</evidence>
<reference evidence="2 3" key="1">
    <citation type="journal article" date="2015" name="Genome Biol.">
        <title>Comparative genomics of Steinernema reveals deeply conserved gene regulatory networks.</title>
        <authorList>
            <person name="Dillman A.R."/>
            <person name="Macchietto M."/>
            <person name="Porter C.F."/>
            <person name="Rogers A."/>
            <person name="Williams B."/>
            <person name="Antoshechkin I."/>
            <person name="Lee M.M."/>
            <person name="Goodwin Z."/>
            <person name="Lu X."/>
            <person name="Lewis E.E."/>
            <person name="Goodrich-Blair H."/>
            <person name="Stock S.P."/>
            <person name="Adams B.J."/>
            <person name="Sternberg P.W."/>
            <person name="Mortazavi A."/>
        </authorList>
    </citation>
    <scope>NUCLEOTIDE SEQUENCE [LARGE SCALE GENOMIC DNA]</scope>
    <source>
        <strain evidence="2 3">ALL</strain>
    </source>
</reference>
<dbReference type="InterPro" id="IPR016024">
    <property type="entry name" value="ARM-type_fold"/>
</dbReference>
<name>A0A4U5PF70_STECR</name>
<dbReference type="Proteomes" id="UP000298663">
    <property type="component" value="Unassembled WGS sequence"/>
</dbReference>
<reference evidence="2 3" key="2">
    <citation type="journal article" date="2019" name="G3 (Bethesda)">
        <title>Hybrid Assembly of the Genome of the Entomopathogenic Nematode Steinernema carpocapsae Identifies the X-Chromosome.</title>
        <authorList>
            <person name="Serra L."/>
            <person name="Macchietto M."/>
            <person name="Macias-Munoz A."/>
            <person name="McGill C.J."/>
            <person name="Rodriguez I.M."/>
            <person name="Rodriguez B."/>
            <person name="Murad R."/>
            <person name="Mortazavi A."/>
        </authorList>
    </citation>
    <scope>NUCLEOTIDE SEQUENCE [LARGE SCALE GENOMIC DNA]</scope>
    <source>
        <strain evidence="2 3">ALL</strain>
    </source>
</reference>
<dbReference type="STRING" id="34508.A0A4U5PF70"/>
<dbReference type="EMBL" id="AZBU02000002">
    <property type="protein sequence ID" value="TKR95108.1"/>
    <property type="molecule type" value="Genomic_DNA"/>
</dbReference>
<dbReference type="PROSITE" id="PS50176">
    <property type="entry name" value="ARM_REPEAT"/>
    <property type="match status" value="1"/>
</dbReference>
<evidence type="ECO:0008006" key="4">
    <source>
        <dbReference type="Google" id="ProtNLM"/>
    </source>
</evidence>
<dbReference type="Gene3D" id="1.25.10.10">
    <property type="entry name" value="Leucine-rich Repeat Variant"/>
    <property type="match status" value="1"/>
</dbReference>